<comment type="caution">
    <text evidence="3">The sequence shown here is derived from an EMBL/GenBank/DDBJ whole genome shotgun (WGS) entry which is preliminary data.</text>
</comment>
<accession>A0A1V8ZW11</accession>
<name>A0A1V8ZW11_SACPI</name>
<keyword evidence="2" id="KW-0812">Transmembrane</keyword>
<evidence type="ECO:0000313" key="3">
    <source>
        <dbReference type="EMBL" id="OQO88998.1"/>
    </source>
</evidence>
<reference evidence="3 4" key="1">
    <citation type="submission" date="2017-02" db="EMBL/GenBank/DDBJ databases">
        <title>Draft genome of Saccharomonospora sp. 154.</title>
        <authorList>
            <person name="Alonso-Carmona G.S."/>
            <person name="De La Haba R."/>
            <person name="Vera-Gargallo B."/>
            <person name="Sandoval-Trujillo A.H."/>
            <person name="Ramirez-Duran N."/>
            <person name="Ventosa A."/>
        </authorList>
    </citation>
    <scope>NUCLEOTIDE SEQUENCE [LARGE SCALE GENOMIC DNA]</scope>
    <source>
        <strain evidence="3 4">LRS4.154</strain>
    </source>
</reference>
<feature type="region of interest" description="Disordered" evidence="1">
    <location>
        <begin position="291"/>
        <end position="354"/>
    </location>
</feature>
<keyword evidence="2" id="KW-0472">Membrane</keyword>
<sequence length="679" mass="70579">MGRYVRDIEAGAEIPGVGRIRRDYEPGGPGTGRAGRIQTVLREIQRDVEGGLLRAPVSTEAVELYVAAYDQRDEACRQHIEHRRAMSSAGRAAQDVATDSEAPEAVRPETAHEGSAPTAGADRTATEEAAPTAPVHPETAAEAVPASSAAAPVSSVHATASGTPSDMDRPTEPVQPVPTTPRVYRPEGGEAAHTGTPSVARTDGVPPVPVPRVQHETRTGTPSAGHTDTEAAVPAPPGVEDGAAPPMVQTSESPRVPDREAPLVDESRGGVNGAQRANGAAIRARLVQVQGAEDGQEGEPGPVPPVPTTGADHVETETTRPSAGTDRPGAESGIPVHPVQHEARTGTPGAGRTDTEAAVPVRVRPGALALAVWVVVATVVAGGVVLAVQTPTGQRVWDWLSGAVGTDALTLGAVAGGAGLLAAVVGLAARWVYRYRAARGGRTRSPLAPRAYLVSALAFMGLSVDTTIRFFQDKLGIKDPLELALIFGGMELGLLACGIAMREAVRRGDEVPASAQTVAWGLAGLAGLTGLLLGGWPGGLVRAAGPALAMVMLHMALGVELRHAKPGDRAPRGAVARMVSELRERALARFGLADEGRTALVRSRRRAARRAAQLVLQQPPADDVKARRRRDQALQRELAKADVAQDQEARGVFLHEVSVLQAMHSPEALVAAVRELNGA</sequence>
<feature type="region of interest" description="Disordered" evidence="1">
    <location>
        <begin position="83"/>
        <end position="273"/>
    </location>
</feature>
<gene>
    <name evidence="3" type="ORF">B1813_22870</name>
</gene>
<feature type="transmembrane region" description="Helical" evidence="2">
    <location>
        <begin position="408"/>
        <end position="432"/>
    </location>
</feature>
<feature type="transmembrane region" description="Helical" evidence="2">
    <location>
        <begin position="452"/>
        <end position="471"/>
    </location>
</feature>
<feature type="transmembrane region" description="Helical" evidence="2">
    <location>
        <begin position="483"/>
        <end position="501"/>
    </location>
</feature>
<proteinExistence type="predicted"/>
<protein>
    <submittedName>
        <fullName evidence="3">Uncharacterized protein</fullName>
    </submittedName>
</protein>
<organism evidence="3 4">
    <name type="scientific">Saccharomonospora piscinae</name>
    <dbReference type="NCBI Taxonomy" id="687388"/>
    <lineage>
        <taxon>Bacteria</taxon>
        <taxon>Bacillati</taxon>
        <taxon>Actinomycetota</taxon>
        <taxon>Actinomycetes</taxon>
        <taxon>Pseudonocardiales</taxon>
        <taxon>Pseudonocardiaceae</taxon>
        <taxon>Saccharomonospora</taxon>
    </lineage>
</organism>
<dbReference type="STRING" id="1962155.B1813_22870"/>
<feature type="transmembrane region" description="Helical" evidence="2">
    <location>
        <begin position="513"/>
        <end position="533"/>
    </location>
</feature>
<feature type="compositionally biased region" description="Low complexity" evidence="1">
    <location>
        <begin position="127"/>
        <end position="161"/>
    </location>
</feature>
<evidence type="ECO:0000313" key="4">
    <source>
        <dbReference type="Proteomes" id="UP000192591"/>
    </source>
</evidence>
<feature type="compositionally biased region" description="Basic and acidic residues" evidence="1">
    <location>
        <begin position="255"/>
        <end position="268"/>
    </location>
</feature>
<feature type="transmembrane region" description="Helical" evidence="2">
    <location>
        <begin position="367"/>
        <end position="388"/>
    </location>
</feature>
<dbReference type="AlphaFoldDB" id="A0A1V8ZW11"/>
<dbReference type="Proteomes" id="UP000192591">
    <property type="component" value="Unassembled WGS sequence"/>
</dbReference>
<evidence type="ECO:0000256" key="1">
    <source>
        <dbReference type="SAM" id="MobiDB-lite"/>
    </source>
</evidence>
<evidence type="ECO:0000256" key="2">
    <source>
        <dbReference type="SAM" id="Phobius"/>
    </source>
</evidence>
<keyword evidence="2" id="KW-1133">Transmembrane helix</keyword>
<dbReference type="EMBL" id="MWIH01000010">
    <property type="protein sequence ID" value="OQO88998.1"/>
    <property type="molecule type" value="Genomic_DNA"/>
</dbReference>
<keyword evidence="4" id="KW-1185">Reference proteome</keyword>